<dbReference type="SUPFAM" id="SSF69742">
    <property type="entry name" value="Glutamyl tRNA-reductase catalytic, N-terminal domain"/>
    <property type="match status" value="1"/>
</dbReference>
<accession>A0A381Q6N2</accession>
<evidence type="ECO:0000256" key="7">
    <source>
        <dbReference type="ARBA" id="ARBA00047464"/>
    </source>
</evidence>
<dbReference type="EC" id="1.2.1.70" evidence="3"/>
<dbReference type="EMBL" id="UINC01001228">
    <property type="protein sequence ID" value="SUZ74972.1"/>
    <property type="molecule type" value="Genomic_DNA"/>
</dbReference>
<keyword evidence="6" id="KW-0627">Porphyrin biosynthesis</keyword>
<dbReference type="InterPro" id="IPR036291">
    <property type="entry name" value="NAD(P)-bd_dom_sf"/>
</dbReference>
<dbReference type="InterPro" id="IPR006151">
    <property type="entry name" value="Shikm_DH/Glu-tRNA_Rdtase"/>
</dbReference>
<dbReference type="Pfam" id="PF00745">
    <property type="entry name" value="GlutR_dimer"/>
    <property type="match status" value="1"/>
</dbReference>
<dbReference type="InterPro" id="IPR000343">
    <property type="entry name" value="4pyrrol_synth_GluRdtase"/>
</dbReference>
<evidence type="ECO:0000259" key="10">
    <source>
        <dbReference type="Pfam" id="PF01488"/>
    </source>
</evidence>
<dbReference type="InterPro" id="IPR036343">
    <property type="entry name" value="GluRdtase_N_sf"/>
</dbReference>
<evidence type="ECO:0000256" key="8">
    <source>
        <dbReference type="SAM" id="MobiDB-lite"/>
    </source>
</evidence>
<dbReference type="InterPro" id="IPR015895">
    <property type="entry name" value="4pyrrol_synth_GluRdtase_N"/>
</dbReference>
<dbReference type="CDD" id="cd05213">
    <property type="entry name" value="NAD_bind_Glutamyl_tRNA_reduct"/>
    <property type="match status" value="1"/>
</dbReference>
<dbReference type="Gene3D" id="3.30.460.30">
    <property type="entry name" value="Glutamyl-tRNA reductase, N-terminal domain"/>
    <property type="match status" value="1"/>
</dbReference>
<evidence type="ECO:0000313" key="12">
    <source>
        <dbReference type="EMBL" id="SUZ74972.1"/>
    </source>
</evidence>
<dbReference type="SUPFAM" id="SSF69075">
    <property type="entry name" value="Glutamyl tRNA-reductase dimerization domain"/>
    <property type="match status" value="1"/>
</dbReference>
<feature type="compositionally biased region" description="Polar residues" evidence="8">
    <location>
        <begin position="432"/>
        <end position="448"/>
    </location>
</feature>
<keyword evidence="4" id="KW-0521">NADP</keyword>
<evidence type="ECO:0000256" key="6">
    <source>
        <dbReference type="ARBA" id="ARBA00023244"/>
    </source>
</evidence>
<dbReference type="UniPathway" id="UPA00251">
    <property type="reaction ID" value="UER00316"/>
</dbReference>
<dbReference type="HAMAP" id="MF_00087">
    <property type="entry name" value="Glu_tRNA_reductase"/>
    <property type="match status" value="1"/>
</dbReference>
<evidence type="ECO:0000256" key="4">
    <source>
        <dbReference type="ARBA" id="ARBA00022857"/>
    </source>
</evidence>
<dbReference type="AlphaFoldDB" id="A0A381Q6N2"/>
<organism evidence="12">
    <name type="scientific">marine metagenome</name>
    <dbReference type="NCBI Taxonomy" id="408172"/>
    <lineage>
        <taxon>unclassified sequences</taxon>
        <taxon>metagenomes</taxon>
        <taxon>ecological metagenomes</taxon>
    </lineage>
</organism>
<dbReference type="Gene3D" id="3.40.50.720">
    <property type="entry name" value="NAD(P)-binding Rossmann-like Domain"/>
    <property type="match status" value="1"/>
</dbReference>
<evidence type="ECO:0000259" key="9">
    <source>
        <dbReference type="Pfam" id="PF00745"/>
    </source>
</evidence>
<feature type="domain" description="Quinate/shikimate 5-dehydrogenase/glutamyl-tRNA reductase" evidence="10">
    <location>
        <begin position="172"/>
        <end position="306"/>
    </location>
</feature>
<proteinExistence type="inferred from homology"/>
<protein>
    <recommendedName>
        <fullName evidence="3">glutamyl-tRNA reductase</fullName>
        <ecNumber evidence="3">1.2.1.70</ecNumber>
    </recommendedName>
</protein>
<name>A0A381Q6N2_9ZZZZ</name>
<feature type="region of interest" description="Disordered" evidence="8">
    <location>
        <begin position="418"/>
        <end position="448"/>
    </location>
</feature>
<dbReference type="PANTHER" id="PTHR43013:SF1">
    <property type="entry name" value="GLUTAMYL-TRNA REDUCTASE"/>
    <property type="match status" value="1"/>
</dbReference>
<evidence type="ECO:0000256" key="3">
    <source>
        <dbReference type="ARBA" id="ARBA00012970"/>
    </source>
</evidence>
<feature type="domain" description="Glutamyl-tRNA reductase N-terminal" evidence="11">
    <location>
        <begin position="6"/>
        <end position="156"/>
    </location>
</feature>
<evidence type="ECO:0000259" key="11">
    <source>
        <dbReference type="Pfam" id="PF05201"/>
    </source>
</evidence>
<comment type="similarity">
    <text evidence="2">Belongs to the glutamyl-tRNA reductase family.</text>
</comment>
<comment type="pathway">
    <text evidence="1">Porphyrin-containing compound metabolism; protoporphyrin-IX biosynthesis; 5-aminolevulinate from L-glutamyl-tRNA(Glu): step 1/2.</text>
</comment>
<dbReference type="InterPro" id="IPR036453">
    <property type="entry name" value="GluRdtase_dimer_dom_sf"/>
</dbReference>
<dbReference type="Pfam" id="PF05201">
    <property type="entry name" value="GlutR_N"/>
    <property type="match status" value="1"/>
</dbReference>
<dbReference type="GO" id="GO:0008883">
    <property type="term" value="F:glutamyl-tRNA reductase activity"/>
    <property type="evidence" value="ECO:0007669"/>
    <property type="project" value="UniProtKB-EC"/>
</dbReference>
<dbReference type="FunFam" id="3.30.460.30:FF:000001">
    <property type="entry name" value="Glutamyl-tRNA reductase"/>
    <property type="match status" value="1"/>
</dbReference>
<evidence type="ECO:0000256" key="1">
    <source>
        <dbReference type="ARBA" id="ARBA00005059"/>
    </source>
</evidence>
<dbReference type="SUPFAM" id="SSF51735">
    <property type="entry name" value="NAD(P)-binding Rossmann-fold domains"/>
    <property type="match status" value="1"/>
</dbReference>
<dbReference type="GO" id="GO:0019353">
    <property type="term" value="P:protoporphyrinogen IX biosynthetic process from glutamate"/>
    <property type="evidence" value="ECO:0007669"/>
    <property type="project" value="TreeGrafter"/>
</dbReference>
<dbReference type="PIRSF" id="PIRSF000445">
    <property type="entry name" value="4pyrrol_synth_GluRdtase"/>
    <property type="match status" value="1"/>
</dbReference>
<reference evidence="12" key="1">
    <citation type="submission" date="2018-05" db="EMBL/GenBank/DDBJ databases">
        <authorList>
            <person name="Lanie J.A."/>
            <person name="Ng W.-L."/>
            <person name="Kazmierczak K.M."/>
            <person name="Andrzejewski T.M."/>
            <person name="Davidsen T.M."/>
            <person name="Wayne K.J."/>
            <person name="Tettelin H."/>
            <person name="Glass J.I."/>
            <person name="Rusch D."/>
            <person name="Podicherti R."/>
            <person name="Tsui H.-C.T."/>
            <person name="Winkler M.E."/>
        </authorList>
    </citation>
    <scope>NUCLEOTIDE SEQUENCE</scope>
</reference>
<dbReference type="Pfam" id="PF01488">
    <property type="entry name" value="Shikimate_DH"/>
    <property type="match status" value="1"/>
</dbReference>
<dbReference type="GO" id="GO:0050661">
    <property type="term" value="F:NADP binding"/>
    <property type="evidence" value="ECO:0007669"/>
    <property type="project" value="InterPro"/>
</dbReference>
<dbReference type="NCBIfam" id="TIGR01035">
    <property type="entry name" value="hemA"/>
    <property type="match status" value="1"/>
</dbReference>
<evidence type="ECO:0000256" key="2">
    <source>
        <dbReference type="ARBA" id="ARBA00005916"/>
    </source>
</evidence>
<gene>
    <name evidence="12" type="ORF">METZ01_LOCUS27826</name>
</gene>
<dbReference type="FunFam" id="3.40.50.720:FF:000031">
    <property type="entry name" value="Glutamyl-tRNA reductase"/>
    <property type="match status" value="1"/>
</dbReference>
<sequence>MDLLLLGVSHHSAPVDLRERVDFSKRGVVQALQELAISSAPTEAVILTTCNRAEIYVVCENLETTRADLTRFMSRFHGVPEEELHPHLYSLSGSKVARHLFRVAAGLDSLVIGEPQIFGQVKEAYAVASEQQHTGTLLNKLFSWSFAAGKRVRAETGLGEGAVSVAYAAISLARKIFGRLKERTVLVVGAGEMAELTATHLQSQQVQRIAVSSRTLTRADALARKVGGTAVAWSAVDDELLRADIVVTATGASVPLLSASTIDRVMRARRNRPLFIVDIGLPRDVDPAAGELEQVFLYNIDDLRTIISENLARREEQTALAETMICDEVENFAAWQRSRGTIPAVVALRRRFEEVRKSELERLAPKLTGLTPEAKARVEEVTRLLVHKLLMTPTERLKTVNDEAAAARYAETISQLFGLDDPAQTEEPHSTEPGNEVSSSTSKAPVTS</sequence>
<evidence type="ECO:0000256" key="5">
    <source>
        <dbReference type="ARBA" id="ARBA00023002"/>
    </source>
</evidence>
<comment type="catalytic activity">
    <reaction evidence="7">
        <text>(S)-4-amino-5-oxopentanoate + tRNA(Glu) + NADP(+) = L-glutamyl-tRNA(Glu) + NADPH + H(+)</text>
        <dbReference type="Rhea" id="RHEA:12344"/>
        <dbReference type="Rhea" id="RHEA-COMP:9663"/>
        <dbReference type="Rhea" id="RHEA-COMP:9680"/>
        <dbReference type="ChEBI" id="CHEBI:15378"/>
        <dbReference type="ChEBI" id="CHEBI:57501"/>
        <dbReference type="ChEBI" id="CHEBI:57783"/>
        <dbReference type="ChEBI" id="CHEBI:58349"/>
        <dbReference type="ChEBI" id="CHEBI:78442"/>
        <dbReference type="ChEBI" id="CHEBI:78520"/>
        <dbReference type="EC" id="1.2.1.70"/>
    </reaction>
</comment>
<dbReference type="InterPro" id="IPR015896">
    <property type="entry name" value="4pyrrol_synth_GluRdtase_dimer"/>
</dbReference>
<feature type="domain" description="Tetrapyrrole biosynthesis glutamyl-tRNA reductase dimerisation" evidence="9">
    <location>
        <begin position="321"/>
        <end position="419"/>
    </location>
</feature>
<keyword evidence="5" id="KW-0560">Oxidoreductase</keyword>
<dbReference type="PANTHER" id="PTHR43013">
    <property type="entry name" value="GLUTAMYL-TRNA REDUCTASE"/>
    <property type="match status" value="1"/>
</dbReference>